<dbReference type="InterPro" id="IPR058922">
    <property type="entry name" value="WHD_DRP"/>
</dbReference>
<dbReference type="FunFam" id="3.40.50.300:FF:001091">
    <property type="entry name" value="Probable disease resistance protein At1g61300"/>
    <property type="match status" value="1"/>
</dbReference>
<evidence type="ECO:0000259" key="7">
    <source>
        <dbReference type="SMART" id="SM00382"/>
    </source>
</evidence>
<dbReference type="SUPFAM" id="SSF52540">
    <property type="entry name" value="P-loop containing nucleoside triphosphate hydrolases"/>
    <property type="match status" value="1"/>
</dbReference>
<comment type="similarity">
    <text evidence="1">Belongs to the disease resistance NB-LRR family.</text>
</comment>
<dbReference type="Gene3D" id="3.40.50.300">
    <property type="entry name" value="P-loop containing nucleotide triphosphate hydrolases"/>
    <property type="match status" value="1"/>
</dbReference>
<dbReference type="Pfam" id="PF23559">
    <property type="entry name" value="WHD_DRP"/>
    <property type="match status" value="1"/>
</dbReference>
<evidence type="ECO:0000256" key="4">
    <source>
        <dbReference type="ARBA" id="ARBA00022741"/>
    </source>
</evidence>
<dbReference type="InterPro" id="IPR042197">
    <property type="entry name" value="Apaf_helical"/>
</dbReference>
<keyword evidence="3" id="KW-0677">Repeat</keyword>
<dbReference type="InterPro" id="IPR002182">
    <property type="entry name" value="NB-ARC"/>
</dbReference>
<dbReference type="EMBL" id="JAZDWU010000004">
    <property type="protein sequence ID" value="KAL0005670.1"/>
    <property type="molecule type" value="Genomic_DNA"/>
</dbReference>
<keyword evidence="6" id="KW-0067">ATP-binding</keyword>
<dbReference type="Pfam" id="PF23247">
    <property type="entry name" value="LRR_RPS2"/>
    <property type="match status" value="1"/>
</dbReference>
<keyword evidence="9" id="KW-1185">Reference proteome</keyword>
<dbReference type="Pfam" id="PF00931">
    <property type="entry name" value="NB-ARC"/>
    <property type="match status" value="1"/>
</dbReference>
<dbReference type="GO" id="GO:0043531">
    <property type="term" value="F:ADP binding"/>
    <property type="evidence" value="ECO:0007669"/>
    <property type="project" value="InterPro"/>
</dbReference>
<dbReference type="InterPro" id="IPR036388">
    <property type="entry name" value="WH-like_DNA-bd_sf"/>
</dbReference>
<dbReference type="GO" id="GO:0006952">
    <property type="term" value="P:defense response"/>
    <property type="evidence" value="ECO:0007669"/>
    <property type="project" value="UniProtKB-KW"/>
</dbReference>
<dbReference type="SUPFAM" id="SSF52058">
    <property type="entry name" value="L domain-like"/>
    <property type="match status" value="1"/>
</dbReference>
<accession>A0AAW2D537</accession>
<keyword evidence="5" id="KW-0611">Plant defense</keyword>
<sequence>MDYLELLWKIACALCPFIMILAKYDTDRQNNLQRLSNSKDALGCLRQEITRRVESEERKQKKRIESVDNWLKKADLLEREVEFILKNGEHELQKTFLLKCLPWNCYSSYRLGETVITKSKDVKNAINDGNFEVVTYQLPRASVVEMPVENSTVGLDSLLEEVWGYLRDRSVGIIGLYGIGGVGKTTLLKKINNEFLNQTHNFDVIIWVEASKEVKKEKILEEIRKQIDISDSEWPSESETQDRRATKILKVLRRKKFMLMIDDIWERIDLMSMGIPPPDDQNQSKVVFTSRSRDVCGLMGAQRRIKVHCLAREEAINLFQMMVGEEIPKSHPDIPKLAKVVAEECEGLPLALITIGRAMRSRKTPGEWEHAISELRNYPSEFSGIGDQVFSVLRFSYDSLPCERDRKCFLYCSILREGYNISKDELINIWIGEGLLDERRNIHEAYNLGEHVVGTLKLACLLESDESEEFVRMHDMIRDMALWIANTGGRERYKILVQHVRSTEAHKFKILDETERVSVWGHHDNIESFIGSKPHCPNLLSLFVKDAMLNSFSNGFFQYMQALKALDLSGNRQLTELPKSIGKLINLQYLNLSETGIVELPLELKKLKKLRSLMLNYTKDLKKIQTEVISSLLCLQVFSMVSDEFSPRDIQTAFYGEQALLVELERLDDLGDLRITISLASGAKTILESPKLQKCIKILSFNHICDLECLTVSSSSLEKMEYLVKLEIMYCKSLQRFEISKNTSSTRRHYFPCLSEVVIWGCNLQHAAWLIYAPHLQKLTIADCAIMKTVTGETERVFSSLQTLHLQSLPGLKIICPRPLLFPALIEIHVDKCDSLRKLPLNARSASGLKQIKGTAWWWNQLKWEDQAIADTFKSKFIEIPDYK</sequence>
<keyword evidence="2" id="KW-0433">Leucine-rich repeat</keyword>
<dbReference type="InterPro" id="IPR057135">
    <property type="entry name" value="At4g27190-like_LRR"/>
</dbReference>
<evidence type="ECO:0000256" key="1">
    <source>
        <dbReference type="ARBA" id="ARBA00008894"/>
    </source>
</evidence>
<dbReference type="InterPro" id="IPR003593">
    <property type="entry name" value="AAA+_ATPase"/>
</dbReference>
<dbReference type="Gene3D" id="1.10.8.430">
    <property type="entry name" value="Helical domain of apoptotic protease-activating factors"/>
    <property type="match status" value="1"/>
</dbReference>
<dbReference type="PANTHER" id="PTHR33463">
    <property type="entry name" value="NB-ARC DOMAIN-CONTAINING PROTEIN-RELATED"/>
    <property type="match status" value="1"/>
</dbReference>
<dbReference type="PRINTS" id="PR00364">
    <property type="entry name" value="DISEASERSIST"/>
</dbReference>
<dbReference type="InterPro" id="IPR032675">
    <property type="entry name" value="LRR_dom_sf"/>
</dbReference>
<organism evidence="8 9">
    <name type="scientific">Lithocarpus litseifolius</name>
    <dbReference type="NCBI Taxonomy" id="425828"/>
    <lineage>
        <taxon>Eukaryota</taxon>
        <taxon>Viridiplantae</taxon>
        <taxon>Streptophyta</taxon>
        <taxon>Embryophyta</taxon>
        <taxon>Tracheophyta</taxon>
        <taxon>Spermatophyta</taxon>
        <taxon>Magnoliopsida</taxon>
        <taxon>eudicotyledons</taxon>
        <taxon>Gunneridae</taxon>
        <taxon>Pentapetalae</taxon>
        <taxon>rosids</taxon>
        <taxon>fabids</taxon>
        <taxon>Fagales</taxon>
        <taxon>Fagaceae</taxon>
        <taxon>Lithocarpus</taxon>
    </lineage>
</organism>
<evidence type="ECO:0000256" key="6">
    <source>
        <dbReference type="ARBA" id="ARBA00022840"/>
    </source>
</evidence>
<feature type="domain" description="AAA+ ATPase" evidence="7">
    <location>
        <begin position="170"/>
        <end position="317"/>
    </location>
</feature>
<evidence type="ECO:0000313" key="8">
    <source>
        <dbReference type="EMBL" id="KAL0005670.1"/>
    </source>
</evidence>
<dbReference type="InterPro" id="IPR027417">
    <property type="entry name" value="P-loop_NTPase"/>
</dbReference>
<dbReference type="InterPro" id="IPR050905">
    <property type="entry name" value="Plant_NBS-LRR"/>
</dbReference>
<keyword evidence="4" id="KW-0547">Nucleotide-binding</keyword>
<dbReference type="Proteomes" id="UP001459277">
    <property type="component" value="Unassembled WGS sequence"/>
</dbReference>
<evidence type="ECO:0000256" key="3">
    <source>
        <dbReference type="ARBA" id="ARBA00022737"/>
    </source>
</evidence>
<dbReference type="SMART" id="SM00382">
    <property type="entry name" value="AAA"/>
    <property type="match status" value="1"/>
</dbReference>
<dbReference type="FunFam" id="1.10.10.10:FF:000322">
    <property type="entry name" value="Probable disease resistance protein At1g63360"/>
    <property type="match status" value="1"/>
</dbReference>
<evidence type="ECO:0000256" key="5">
    <source>
        <dbReference type="ARBA" id="ARBA00022821"/>
    </source>
</evidence>
<dbReference type="FunFam" id="1.10.8.430:FF:000003">
    <property type="entry name" value="Probable disease resistance protein At5g66910"/>
    <property type="match status" value="1"/>
</dbReference>
<dbReference type="InterPro" id="IPR055414">
    <property type="entry name" value="LRR_R13L4/SHOC2-like"/>
</dbReference>
<dbReference type="GO" id="GO:0005524">
    <property type="term" value="F:ATP binding"/>
    <property type="evidence" value="ECO:0007669"/>
    <property type="project" value="UniProtKB-KW"/>
</dbReference>
<dbReference type="Pfam" id="PF23598">
    <property type="entry name" value="LRR_14"/>
    <property type="match status" value="1"/>
</dbReference>
<dbReference type="Gene3D" id="3.80.10.10">
    <property type="entry name" value="Ribonuclease Inhibitor"/>
    <property type="match status" value="2"/>
</dbReference>
<proteinExistence type="inferred from homology"/>
<comment type="caution">
    <text evidence="8">The sequence shown here is derived from an EMBL/GenBank/DDBJ whole genome shotgun (WGS) entry which is preliminary data.</text>
</comment>
<protein>
    <recommendedName>
        <fullName evidence="7">AAA+ ATPase domain-containing protein</fullName>
    </recommendedName>
</protein>
<dbReference type="Gene3D" id="1.10.10.10">
    <property type="entry name" value="Winged helix-like DNA-binding domain superfamily/Winged helix DNA-binding domain"/>
    <property type="match status" value="1"/>
</dbReference>
<name>A0AAW2D537_9ROSI</name>
<dbReference type="PANTHER" id="PTHR33463:SF220">
    <property type="entry name" value="NB-ARC DOMAIN-CONTAINING PROTEIN"/>
    <property type="match status" value="1"/>
</dbReference>
<evidence type="ECO:0000313" key="9">
    <source>
        <dbReference type="Proteomes" id="UP001459277"/>
    </source>
</evidence>
<gene>
    <name evidence="8" type="ORF">SO802_013231</name>
</gene>
<dbReference type="AlphaFoldDB" id="A0AAW2D537"/>
<evidence type="ECO:0000256" key="2">
    <source>
        <dbReference type="ARBA" id="ARBA00022614"/>
    </source>
</evidence>
<reference evidence="8 9" key="1">
    <citation type="submission" date="2024-01" db="EMBL/GenBank/DDBJ databases">
        <title>A telomere-to-telomere, gap-free genome of sweet tea (Lithocarpus litseifolius).</title>
        <authorList>
            <person name="Zhou J."/>
        </authorList>
    </citation>
    <scope>NUCLEOTIDE SEQUENCE [LARGE SCALE GENOMIC DNA]</scope>
    <source>
        <strain evidence="8">Zhou-2022a</strain>
        <tissue evidence="8">Leaf</tissue>
    </source>
</reference>